<sequence>MSTDGESARKSWDKVESRSDRFHSAFELKMKLPWPGPMKDSARNRMAEFDAKKTQLTNELTPLVSNPGSPIGLLAVGVAWETMKKQAELLVGEITASPQAAGKNGLKVDDFWKGDAAKAYQAILPDRQAALVGLREAAGIMREVLEEARGAINNLFIKVVAGLAGAIIGIGVAIATAGPGAAAGVGVVALGAALSIILPAMIDIQETMRTLKAQIEKIPAFTEYERYPGGHWPTLAAS</sequence>
<dbReference type="Proteomes" id="UP000621500">
    <property type="component" value="Unassembled WGS sequence"/>
</dbReference>
<protein>
    <submittedName>
        <fullName evidence="3">Uncharacterized protein</fullName>
    </submittedName>
</protein>
<evidence type="ECO:0000256" key="1">
    <source>
        <dbReference type="SAM" id="MobiDB-lite"/>
    </source>
</evidence>
<feature type="transmembrane region" description="Helical" evidence="2">
    <location>
        <begin position="155"/>
        <end position="175"/>
    </location>
</feature>
<reference evidence="3 4" key="1">
    <citation type="submission" date="2021-01" db="EMBL/GenBank/DDBJ databases">
        <title>Whole genome shotgun sequence of Plantactinospora mayteni NBRC 109088.</title>
        <authorList>
            <person name="Komaki H."/>
            <person name="Tamura T."/>
        </authorList>
    </citation>
    <scope>NUCLEOTIDE SEQUENCE [LARGE SCALE GENOMIC DNA]</scope>
    <source>
        <strain evidence="3 4">NBRC 109088</strain>
    </source>
</reference>
<keyword evidence="4" id="KW-1185">Reference proteome</keyword>
<organism evidence="3 4">
    <name type="scientific">Plantactinospora mayteni</name>
    <dbReference type="NCBI Taxonomy" id="566021"/>
    <lineage>
        <taxon>Bacteria</taxon>
        <taxon>Bacillati</taxon>
        <taxon>Actinomycetota</taxon>
        <taxon>Actinomycetes</taxon>
        <taxon>Micromonosporales</taxon>
        <taxon>Micromonosporaceae</taxon>
        <taxon>Plantactinospora</taxon>
    </lineage>
</organism>
<name>A0ABQ4F3A7_9ACTN</name>
<evidence type="ECO:0000313" key="4">
    <source>
        <dbReference type="Proteomes" id="UP000621500"/>
    </source>
</evidence>
<evidence type="ECO:0000313" key="3">
    <source>
        <dbReference type="EMBL" id="GIH01389.1"/>
    </source>
</evidence>
<feature type="transmembrane region" description="Helical" evidence="2">
    <location>
        <begin position="181"/>
        <end position="202"/>
    </location>
</feature>
<keyword evidence="2" id="KW-1133">Transmembrane helix</keyword>
<proteinExistence type="predicted"/>
<comment type="caution">
    <text evidence="3">The sequence shown here is derived from an EMBL/GenBank/DDBJ whole genome shotgun (WGS) entry which is preliminary data.</text>
</comment>
<gene>
    <name evidence="3" type="ORF">Pma05_79610</name>
</gene>
<keyword evidence="2" id="KW-0812">Transmembrane</keyword>
<feature type="region of interest" description="Disordered" evidence="1">
    <location>
        <begin position="1"/>
        <end position="20"/>
    </location>
</feature>
<keyword evidence="2" id="KW-0472">Membrane</keyword>
<dbReference type="EMBL" id="BONX01000069">
    <property type="protein sequence ID" value="GIH01389.1"/>
    <property type="molecule type" value="Genomic_DNA"/>
</dbReference>
<accession>A0ABQ4F3A7</accession>
<dbReference type="RefSeq" id="WP_203862650.1">
    <property type="nucleotide sequence ID" value="NZ_BAAAZQ010000071.1"/>
</dbReference>
<evidence type="ECO:0000256" key="2">
    <source>
        <dbReference type="SAM" id="Phobius"/>
    </source>
</evidence>